<evidence type="ECO:0008006" key="3">
    <source>
        <dbReference type="Google" id="ProtNLM"/>
    </source>
</evidence>
<dbReference type="EMBL" id="DF384213">
    <property type="protein sequence ID" value="GAE00769.1"/>
    <property type="molecule type" value="Genomic_DNA"/>
</dbReference>
<dbReference type="Proteomes" id="UP000054164">
    <property type="component" value="Unassembled WGS sequence"/>
</dbReference>
<feature type="transmembrane region" description="Helical" evidence="1">
    <location>
        <begin position="259"/>
        <end position="286"/>
    </location>
</feature>
<gene>
    <name evidence="2" type="ORF">CBO05C_0459</name>
</gene>
<reference evidence="2" key="1">
    <citation type="submission" date="2013-10" db="EMBL/GenBank/DDBJ databases">
        <title>Draft genome sequence of Clostridium botulinum type B strain Osaka05.</title>
        <authorList>
            <person name="Sakaguchi Y."/>
            <person name="Hosomi K."/>
            <person name="Uchiyama J."/>
            <person name="Ogura Y."/>
            <person name="Sakaguchi M."/>
            <person name="Kohda T."/>
            <person name="Mukamoto M."/>
            <person name="Misawa N."/>
            <person name="Matsuzaki S."/>
            <person name="Hayashi T."/>
            <person name="Kozaki S."/>
        </authorList>
    </citation>
    <scope>NUCLEOTIDE SEQUENCE</scope>
    <source>
        <strain evidence="2">Osaka05</strain>
    </source>
</reference>
<keyword evidence="1" id="KW-0812">Transmembrane</keyword>
<protein>
    <recommendedName>
        <fullName evidence="3">ABC transporter permease</fullName>
    </recommendedName>
</protein>
<accession>A0A0S6TYI4</accession>
<keyword evidence="1" id="KW-0472">Membrane</keyword>
<dbReference type="GO" id="GO:0140359">
    <property type="term" value="F:ABC-type transporter activity"/>
    <property type="evidence" value="ECO:0007669"/>
    <property type="project" value="InterPro"/>
</dbReference>
<dbReference type="PANTHER" id="PTHR37305:SF1">
    <property type="entry name" value="MEMBRANE PROTEIN"/>
    <property type="match status" value="1"/>
</dbReference>
<proteinExistence type="predicted"/>
<name>A0A0S6TYI4_CLOBO</name>
<sequence>MNIYIYQELKRVLIKKKIPLIIIFMFIIGYGIVTAWNAQDYREKLTYDNNKLNNLKATQDTATSEKKKESLTKDIKDIEKSISRTKGILNEIDNYDKSKLDKEISKLEKQNNPENEYKINRLKYYKQYNIEKYNIEPKATYTLLENTMWLSTLYMFIVIILLSDIVSGEYHPNTIKNLITKPISKTKIIISKFIVSTILSVGTIVIGTLILAIIYGIRLGFSDYKSSFDVGGKYILDASIPLTKLTSQMKYVPGSLKLIPLWIAVILLILIIIVILISIASIVMFISTISRNSLISIFIDIVLTGGILYVYFFKFIGDYILIDKYSTILKILPIPYISSSIEILTGDISVRFNHSISIFFVLMVCLIWTTSMVFSSIYIFRKKNFD</sequence>
<evidence type="ECO:0000313" key="2">
    <source>
        <dbReference type="EMBL" id="GAE00769.1"/>
    </source>
</evidence>
<feature type="transmembrane region" description="Helical" evidence="1">
    <location>
        <begin position="189"/>
        <end position="217"/>
    </location>
</feature>
<dbReference type="RefSeq" id="WP_030033135.1">
    <property type="nucleotide sequence ID" value="NZ_DF384213.1"/>
</dbReference>
<feature type="transmembrane region" description="Helical" evidence="1">
    <location>
        <begin position="356"/>
        <end position="380"/>
    </location>
</feature>
<feature type="transmembrane region" description="Helical" evidence="1">
    <location>
        <begin position="20"/>
        <end position="38"/>
    </location>
</feature>
<feature type="transmembrane region" description="Helical" evidence="1">
    <location>
        <begin position="293"/>
        <end position="312"/>
    </location>
</feature>
<dbReference type="PANTHER" id="PTHR37305">
    <property type="entry name" value="INTEGRAL MEMBRANE PROTEIN-RELATED"/>
    <property type="match status" value="1"/>
</dbReference>
<dbReference type="HOGENOM" id="CLU_715155_0_0_9"/>
<dbReference type="GO" id="GO:0005886">
    <property type="term" value="C:plasma membrane"/>
    <property type="evidence" value="ECO:0007669"/>
    <property type="project" value="UniProtKB-SubCell"/>
</dbReference>
<organism evidence="2">
    <name type="scientific">Clostridium botulinum B str. Osaka05</name>
    <dbReference type="NCBI Taxonomy" id="1407017"/>
    <lineage>
        <taxon>Bacteria</taxon>
        <taxon>Bacillati</taxon>
        <taxon>Bacillota</taxon>
        <taxon>Clostridia</taxon>
        <taxon>Eubacteriales</taxon>
        <taxon>Clostridiaceae</taxon>
        <taxon>Clostridium</taxon>
    </lineage>
</organism>
<evidence type="ECO:0000256" key="1">
    <source>
        <dbReference type="SAM" id="Phobius"/>
    </source>
</evidence>
<keyword evidence="1" id="KW-1133">Transmembrane helix</keyword>
<dbReference type="AlphaFoldDB" id="A0A0S6TYI4"/>
<dbReference type="Pfam" id="PF12679">
    <property type="entry name" value="ABC2_membrane_2"/>
    <property type="match status" value="1"/>
</dbReference>
<feature type="transmembrane region" description="Helical" evidence="1">
    <location>
        <begin position="148"/>
        <end position="168"/>
    </location>
</feature>